<keyword evidence="3" id="KW-1185">Reference proteome</keyword>
<dbReference type="Proteomes" id="UP000609121">
    <property type="component" value="Unassembled WGS sequence"/>
</dbReference>
<evidence type="ECO:0008006" key="4">
    <source>
        <dbReference type="Google" id="ProtNLM"/>
    </source>
</evidence>
<comment type="caution">
    <text evidence="2">The sequence shown here is derived from an EMBL/GenBank/DDBJ whole genome shotgun (WGS) entry which is preliminary data.</text>
</comment>
<name>A0A8J6YZ83_9RHOB</name>
<feature type="signal peptide" evidence="1">
    <location>
        <begin position="1"/>
        <end position="20"/>
    </location>
</feature>
<sequence>MPRLPLLSALLLSLAAAAHAERAPSPAELESLGKDAAAFARNTERNRAGRVIDALPERVIPAVAQQANTPPKLIRDTLVDQARAFGKSAQPEEVVADLSGVMLDEAGGLTWGVVRLKGTSLFSGQRVRFDTATIAILEDGDWHFARIDTQAQADLIRAAYPEITELSPGR</sequence>
<evidence type="ECO:0000313" key="2">
    <source>
        <dbReference type="EMBL" id="MBE3640537.1"/>
    </source>
</evidence>
<gene>
    <name evidence="2" type="ORF">ICN82_20230</name>
</gene>
<feature type="chain" id="PRO_5035145413" description="DUF4440 domain-containing protein" evidence="1">
    <location>
        <begin position="21"/>
        <end position="170"/>
    </location>
</feature>
<protein>
    <recommendedName>
        <fullName evidence="4">DUF4440 domain-containing protein</fullName>
    </recommendedName>
</protein>
<evidence type="ECO:0000256" key="1">
    <source>
        <dbReference type="SAM" id="SignalP"/>
    </source>
</evidence>
<evidence type="ECO:0000313" key="3">
    <source>
        <dbReference type="Proteomes" id="UP000609121"/>
    </source>
</evidence>
<organism evidence="2 3">
    <name type="scientific">Mangrovicoccus algicola</name>
    <dbReference type="NCBI Taxonomy" id="2771008"/>
    <lineage>
        <taxon>Bacteria</taxon>
        <taxon>Pseudomonadati</taxon>
        <taxon>Pseudomonadota</taxon>
        <taxon>Alphaproteobacteria</taxon>
        <taxon>Rhodobacterales</taxon>
        <taxon>Paracoccaceae</taxon>
        <taxon>Mangrovicoccus</taxon>
    </lineage>
</organism>
<reference evidence="2" key="1">
    <citation type="submission" date="2020-09" db="EMBL/GenBank/DDBJ databases">
        <title>A novel bacterium of genus Mangrovicoccus, isolated from South China Sea.</title>
        <authorList>
            <person name="Huang H."/>
            <person name="Mo K."/>
            <person name="Hu Y."/>
        </authorList>
    </citation>
    <scope>NUCLEOTIDE SEQUENCE</scope>
    <source>
        <strain evidence="2">HB182678</strain>
    </source>
</reference>
<dbReference type="RefSeq" id="WP_193186871.1">
    <property type="nucleotide sequence ID" value="NZ_JACVXA010000103.1"/>
</dbReference>
<dbReference type="AlphaFoldDB" id="A0A8J6YZ83"/>
<keyword evidence="1" id="KW-0732">Signal</keyword>
<proteinExistence type="predicted"/>
<dbReference type="EMBL" id="JACVXA010000103">
    <property type="protein sequence ID" value="MBE3640537.1"/>
    <property type="molecule type" value="Genomic_DNA"/>
</dbReference>
<accession>A0A8J6YZ83</accession>